<sequence length="137" mass="15516">MEDLSKLKELSSLKIESSAISEIEALGCLENLKELELRGLGQVKILPDLSNANKLRRLALEKCGNLVEIQGELPQYLEKLKITFCKSLRKLPDLSSLMRLRDVVIPENLVEIQAELPQQLYELEIDSCESLQELPDL</sequence>
<name>A0ABM3GXY9_9MYRT</name>
<evidence type="ECO:0000313" key="2">
    <source>
        <dbReference type="RefSeq" id="XP_048129224.1"/>
    </source>
</evidence>
<dbReference type="Gene3D" id="3.80.10.10">
    <property type="entry name" value="Ribonuclease Inhibitor"/>
    <property type="match status" value="1"/>
</dbReference>
<reference evidence="2" key="2">
    <citation type="submission" date="2025-08" db="UniProtKB">
        <authorList>
            <consortium name="RefSeq"/>
        </authorList>
    </citation>
    <scope>IDENTIFICATION</scope>
    <source>
        <tissue evidence="2">Leaf</tissue>
    </source>
</reference>
<dbReference type="SUPFAM" id="SSF52058">
    <property type="entry name" value="L domain-like"/>
    <property type="match status" value="1"/>
</dbReference>
<dbReference type="RefSeq" id="XP_048129224.1">
    <property type="nucleotide sequence ID" value="XM_048273267.1"/>
</dbReference>
<keyword evidence="1" id="KW-1185">Reference proteome</keyword>
<gene>
    <name evidence="2" type="primary">LOC115753680</name>
</gene>
<evidence type="ECO:0000313" key="1">
    <source>
        <dbReference type="Proteomes" id="UP000827889"/>
    </source>
</evidence>
<dbReference type="GeneID" id="115753680"/>
<dbReference type="Proteomes" id="UP000827889">
    <property type="component" value="Chromosome 1"/>
</dbReference>
<protein>
    <submittedName>
        <fullName evidence="2">Disease resistance-like protein DSC2</fullName>
    </submittedName>
</protein>
<accession>A0ABM3GXY9</accession>
<proteinExistence type="predicted"/>
<reference evidence="1" key="1">
    <citation type="submission" date="2025-05" db="UniProtKB">
        <authorList>
            <consortium name="RefSeq"/>
        </authorList>
    </citation>
    <scope>NUCLEOTIDE SEQUENCE [LARGE SCALE GENOMIC DNA]</scope>
</reference>
<dbReference type="InterPro" id="IPR032675">
    <property type="entry name" value="LRR_dom_sf"/>
</dbReference>
<organism evidence="1 2">
    <name type="scientific">Rhodamnia argentea</name>
    <dbReference type="NCBI Taxonomy" id="178133"/>
    <lineage>
        <taxon>Eukaryota</taxon>
        <taxon>Viridiplantae</taxon>
        <taxon>Streptophyta</taxon>
        <taxon>Embryophyta</taxon>
        <taxon>Tracheophyta</taxon>
        <taxon>Spermatophyta</taxon>
        <taxon>Magnoliopsida</taxon>
        <taxon>eudicotyledons</taxon>
        <taxon>Gunneridae</taxon>
        <taxon>Pentapetalae</taxon>
        <taxon>rosids</taxon>
        <taxon>malvids</taxon>
        <taxon>Myrtales</taxon>
        <taxon>Myrtaceae</taxon>
        <taxon>Myrtoideae</taxon>
        <taxon>Myrteae</taxon>
        <taxon>Australasian group</taxon>
        <taxon>Rhodamnia</taxon>
    </lineage>
</organism>